<evidence type="ECO:0008006" key="3">
    <source>
        <dbReference type="Google" id="ProtNLM"/>
    </source>
</evidence>
<dbReference type="Proteomes" id="UP001416858">
    <property type="component" value="Unassembled WGS sequence"/>
</dbReference>
<keyword evidence="2" id="KW-1185">Reference proteome</keyword>
<name>A0ABP9VNG3_9BACT</name>
<dbReference type="EMBL" id="BAABRO010000004">
    <property type="protein sequence ID" value="GAA5506730.1"/>
    <property type="molecule type" value="Genomic_DNA"/>
</dbReference>
<evidence type="ECO:0000313" key="1">
    <source>
        <dbReference type="EMBL" id="GAA5506730.1"/>
    </source>
</evidence>
<protein>
    <recommendedName>
        <fullName evidence="3">Transposase</fullName>
    </recommendedName>
</protein>
<comment type="caution">
    <text evidence="1">The sequence shown here is derived from an EMBL/GenBank/DDBJ whole genome shotgun (WGS) entry which is preliminary data.</text>
</comment>
<organism evidence="1 2">
    <name type="scientific">Novipirellula caenicola</name>
    <dbReference type="NCBI Taxonomy" id="1536901"/>
    <lineage>
        <taxon>Bacteria</taxon>
        <taxon>Pseudomonadati</taxon>
        <taxon>Planctomycetota</taxon>
        <taxon>Planctomycetia</taxon>
        <taxon>Pirellulales</taxon>
        <taxon>Pirellulaceae</taxon>
        <taxon>Novipirellula</taxon>
    </lineage>
</organism>
<accession>A0ABP9VNG3</accession>
<evidence type="ECO:0000313" key="2">
    <source>
        <dbReference type="Proteomes" id="UP001416858"/>
    </source>
</evidence>
<sequence>MESGYAWVAHIFAGGLVWQKSKPDLKFWRPSPGKTVIHSYVFNESRSLRPAYRCPECESITIQPHGKTE</sequence>
<gene>
    <name evidence="1" type="ORF">Rcae01_02183</name>
</gene>
<reference evidence="1 2" key="1">
    <citation type="submission" date="2024-02" db="EMBL/GenBank/DDBJ databases">
        <title>Rhodopirellula caenicola NBRC 110016.</title>
        <authorList>
            <person name="Ichikawa N."/>
            <person name="Katano-Makiyama Y."/>
            <person name="Hidaka K."/>
        </authorList>
    </citation>
    <scope>NUCLEOTIDE SEQUENCE [LARGE SCALE GENOMIC DNA]</scope>
    <source>
        <strain evidence="1 2">NBRC 110016</strain>
    </source>
</reference>
<proteinExistence type="predicted"/>